<feature type="transmembrane region" description="Helical" evidence="1">
    <location>
        <begin position="71"/>
        <end position="87"/>
    </location>
</feature>
<dbReference type="STRING" id="313367.JSE7799_01502"/>
<dbReference type="GO" id="GO:0016020">
    <property type="term" value="C:membrane"/>
    <property type="evidence" value="ECO:0007669"/>
    <property type="project" value="InterPro"/>
</dbReference>
<name>A0A0M7BBR6_9RHOB</name>
<dbReference type="EMBL" id="CYPR01000096">
    <property type="protein sequence ID" value="CUH38780.1"/>
    <property type="molecule type" value="Genomic_DNA"/>
</dbReference>
<dbReference type="RefSeq" id="WP_055663054.1">
    <property type="nucleotide sequence ID" value="NZ_CYPR01000096.1"/>
</dbReference>
<protein>
    <submittedName>
        <fullName evidence="2">YGGT family protein</fullName>
    </submittedName>
</protein>
<dbReference type="OrthoDB" id="9814445at2"/>
<evidence type="ECO:0000256" key="1">
    <source>
        <dbReference type="SAM" id="Phobius"/>
    </source>
</evidence>
<gene>
    <name evidence="2" type="ORF">JSE7799_01502</name>
</gene>
<reference evidence="2 3" key="1">
    <citation type="submission" date="2015-09" db="EMBL/GenBank/DDBJ databases">
        <authorList>
            <person name="Jackson K.R."/>
            <person name="Lunt B.L."/>
            <person name="Fisher J.N.B."/>
            <person name="Gardner A.V."/>
            <person name="Bailey M.E."/>
            <person name="Deus L.M."/>
            <person name="Earl A.S."/>
            <person name="Gibby P.D."/>
            <person name="Hartmann K.A."/>
            <person name="Liu J.E."/>
            <person name="Manci A.M."/>
            <person name="Nielsen D.A."/>
            <person name="Solomon M.B."/>
            <person name="Breakwell D.P."/>
            <person name="Burnett S.H."/>
            <person name="Grose J.H."/>
        </authorList>
    </citation>
    <scope>NUCLEOTIDE SEQUENCE [LARGE SCALE GENOMIC DNA]</scope>
    <source>
        <strain evidence="2 3">CECT 7799</strain>
    </source>
</reference>
<proteinExistence type="predicted"/>
<keyword evidence="1" id="KW-0472">Membrane</keyword>
<keyword evidence="3" id="KW-1185">Reference proteome</keyword>
<dbReference type="Proteomes" id="UP000049455">
    <property type="component" value="Unassembled WGS sequence"/>
</dbReference>
<feature type="transmembrane region" description="Helical" evidence="1">
    <location>
        <begin position="7"/>
        <end position="29"/>
    </location>
</feature>
<organism evidence="2 3">
    <name type="scientific">Jannaschia seosinensis</name>
    <dbReference type="NCBI Taxonomy" id="313367"/>
    <lineage>
        <taxon>Bacteria</taxon>
        <taxon>Pseudomonadati</taxon>
        <taxon>Pseudomonadota</taxon>
        <taxon>Alphaproteobacteria</taxon>
        <taxon>Rhodobacterales</taxon>
        <taxon>Roseobacteraceae</taxon>
        <taxon>Jannaschia</taxon>
    </lineage>
</organism>
<keyword evidence="1" id="KW-1133">Transmembrane helix</keyword>
<sequence>MDLILRIVDLLLSVAWFFAIAHVIMSWLINFGVLNLHQPIVGQIWDGLNRLLEPAYRPIRNILPQTGGLDLAPLVFFIGIIIARMIVTEARISLAGY</sequence>
<dbReference type="Pfam" id="PF02325">
    <property type="entry name" value="CCB3_YggT"/>
    <property type="match status" value="1"/>
</dbReference>
<evidence type="ECO:0000313" key="3">
    <source>
        <dbReference type="Proteomes" id="UP000049455"/>
    </source>
</evidence>
<dbReference type="InterPro" id="IPR003425">
    <property type="entry name" value="CCB3/YggT"/>
</dbReference>
<keyword evidence="1" id="KW-0812">Transmembrane</keyword>
<evidence type="ECO:0000313" key="2">
    <source>
        <dbReference type="EMBL" id="CUH38780.1"/>
    </source>
</evidence>
<dbReference type="AlphaFoldDB" id="A0A0M7BBR6"/>
<accession>A0A0M7BBR6</accession>